<dbReference type="SUPFAM" id="SSF50978">
    <property type="entry name" value="WD40 repeat-like"/>
    <property type="match status" value="1"/>
</dbReference>
<protein>
    <submittedName>
        <fullName evidence="2 3">Uncharacterized protein</fullName>
    </submittedName>
</protein>
<dbReference type="InterPro" id="IPR015943">
    <property type="entry name" value="WD40/YVTN_repeat-like_dom_sf"/>
</dbReference>
<evidence type="ECO:0000313" key="4">
    <source>
        <dbReference type="Proteomes" id="UP000014760"/>
    </source>
</evidence>
<keyword evidence="1" id="KW-0853">WD repeat</keyword>
<dbReference type="InterPro" id="IPR050995">
    <property type="entry name" value="WD-F-box_domain-protein"/>
</dbReference>
<evidence type="ECO:0000313" key="2">
    <source>
        <dbReference type="EMBL" id="ELT94034.1"/>
    </source>
</evidence>
<dbReference type="HOGENOM" id="CLU_2661538_0_0_1"/>
<dbReference type="PANTHER" id="PTHR14604:SF4">
    <property type="entry name" value="F-BOX DOMAIN-CONTAINING PROTEIN"/>
    <property type="match status" value="1"/>
</dbReference>
<sequence length="76" mass="8790">IRLWKTNPLEKMHSLRGHIREVCCGSFSLDNRFIVSGSLDNTVRLWSVELGTQLSMFHMYGGVTRVLFDRSMQFIA</sequence>
<gene>
    <name evidence="2" type="ORF">CAPTEDRAFT_57718</name>
</gene>
<organism evidence="2">
    <name type="scientific">Capitella teleta</name>
    <name type="common">Polychaete worm</name>
    <dbReference type="NCBI Taxonomy" id="283909"/>
    <lineage>
        <taxon>Eukaryota</taxon>
        <taxon>Metazoa</taxon>
        <taxon>Spiralia</taxon>
        <taxon>Lophotrochozoa</taxon>
        <taxon>Annelida</taxon>
        <taxon>Polychaeta</taxon>
        <taxon>Sedentaria</taxon>
        <taxon>Scolecida</taxon>
        <taxon>Capitellidae</taxon>
        <taxon>Capitella</taxon>
    </lineage>
</organism>
<dbReference type="PROSITE" id="PS50082">
    <property type="entry name" value="WD_REPEATS_2"/>
    <property type="match status" value="1"/>
</dbReference>
<dbReference type="EMBL" id="KB309538">
    <property type="protein sequence ID" value="ELT94034.1"/>
    <property type="molecule type" value="Genomic_DNA"/>
</dbReference>
<evidence type="ECO:0000256" key="1">
    <source>
        <dbReference type="PROSITE-ProRule" id="PRU00221"/>
    </source>
</evidence>
<name>R7TJY5_CAPTE</name>
<dbReference type="InterPro" id="IPR001680">
    <property type="entry name" value="WD40_rpt"/>
</dbReference>
<dbReference type="EnsemblMetazoa" id="CapteT57718">
    <property type="protein sequence ID" value="CapteP57718"/>
    <property type="gene ID" value="CapteG57718"/>
</dbReference>
<reference evidence="3" key="3">
    <citation type="submission" date="2015-06" db="UniProtKB">
        <authorList>
            <consortium name="EnsemblMetazoa"/>
        </authorList>
    </citation>
    <scope>IDENTIFICATION</scope>
</reference>
<feature type="non-terminal residue" evidence="2">
    <location>
        <position position="1"/>
    </location>
</feature>
<accession>R7TJY5</accession>
<evidence type="ECO:0000313" key="3">
    <source>
        <dbReference type="EnsemblMetazoa" id="CapteP57718"/>
    </source>
</evidence>
<dbReference type="PROSITE" id="PS50294">
    <property type="entry name" value="WD_REPEATS_REGION"/>
    <property type="match status" value="1"/>
</dbReference>
<dbReference type="InterPro" id="IPR036322">
    <property type="entry name" value="WD40_repeat_dom_sf"/>
</dbReference>
<dbReference type="AlphaFoldDB" id="R7TJY5"/>
<keyword evidence="4" id="KW-1185">Reference proteome</keyword>
<dbReference type="Gene3D" id="2.130.10.10">
    <property type="entry name" value="YVTN repeat-like/Quinoprotein amine dehydrogenase"/>
    <property type="match status" value="1"/>
</dbReference>
<reference evidence="4" key="1">
    <citation type="submission" date="2012-12" db="EMBL/GenBank/DDBJ databases">
        <authorList>
            <person name="Hellsten U."/>
            <person name="Grimwood J."/>
            <person name="Chapman J.A."/>
            <person name="Shapiro H."/>
            <person name="Aerts A."/>
            <person name="Otillar R.P."/>
            <person name="Terry A.Y."/>
            <person name="Boore J.L."/>
            <person name="Simakov O."/>
            <person name="Marletaz F."/>
            <person name="Cho S.-J."/>
            <person name="Edsinger-Gonzales E."/>
            <person name="Havlak P."/>
            <person name="Kuo D.-H."/>
            <person name="Larsson T."/>
            <person name="Lv J."/>
            <person name="Arendt D."/>
            <person name="Savage R."/>
            <person name="Osoegawa K."/>
            <person name="de Jong P."/>
            <person name="Lindberg D.R."/>
            <person name="Seaver E.C."/>
            <person name="Weisblat D.A."/>
            <person name="Putnam N.H."/>
            <person name="Grigoriev I.V."/>
            <person name="Rokhsar D.S."/>
        </authorList>
    </citation>
    <scope>NUCLEOTIDE SEQUENCE</scope>
    <source>
        <strain evidence="4">I ESC-2004</strain>
    </source>
</reference>
<reference evidence="2 4" key="2">
    <citation type="journal article" date="2013" name="Nature">
        <title>Insights into bilaterian evolution from three spiralian genomes.</title>
        <authorList>
            <person name="Simakov O."/>
            <person name="Marletaz F."/>
            <person name="Cho S.J."/>
            <person name="Edsinger-Gonzales E."/>
            <person name="Havlak P."/>
            <person name="Hellsten U."/>
            <person name="Kuo D.H."/>
            <person name="Larsson T."/>
            <person name="Lv J."/>
            <person name="Arendt D."/>
            <person name="Savage R."/>
            <person name="Osoegawa K."/>
            <person name="de Jong P."/>
            <person name="Grimwood J."/>
            <person name="Chapman J.A."/>
            <person name="Shapiro H."/>
            <person name="Aerts A."/>
            <person name="Otillar R.P."/>
            <person name="Terry A.Y."/>
            <person name="Boore J.L."/>
            <person name="Grigoriev I.V."/>
            <person name="Lindberg D.R."/>
            <person name="Seaver E.C."/>
            <person name="Weisblat D.A."/>
            <person name="Putnam N.H."/>
            <person name="Rokhsar D.S."/>
        </authorList>
    </citation>
    <scope>NUCLEOTIDE SEQUENCE</scope>
    <source>
        <strain evidence="2 4">I ESC-2004</strain>
    </source>
</reference>
<feature type="repeat" description="WD" evidence="1">
    <location>
        <begin position="15"/>
        <end position="56"/>
    </location>
</feature>
<dbReference type="PANTHER" id="PTHR14604">
    <property type="entry name" value="WD40 REPEAT PF20"/>
    <property type="match status" value="1"/>
</dbReference>
<dbReference type="EMBL" id="AMQN01002564">
    <property type="status" value="NOT_ANNOTATED_CDS"/>
    <property type="molecule type" value="Genomic_DNA"/>
</dbReference>
<dbReference type="STRING" id="283909.R7TJY5"/>
<dbReference type="SMART" id="SM00320">
    <property type="entry name" value="WD40"/>
    <property type="match status" value="1"/>
</dbReference>
<dbReference type="Proteomes" id="UP000014760">
    <property type="component" value="Unassembled WGS sequence"/>
</dbReference>
<dbReference type="OrthoDB" id="400at2759"/>
<proteinExistence type="predicted"/>
<feature type="non-terminal residue" evidence="2">
    <location>
        <position position="76"/>
    </location>
</feature>
<dbReference type="Pfam" id="PF00400">
    <property type="entry name" value="WD40"/>
    <property type="match status" value="1"/>
</dbReference>